<sequence length="174" mass="20394">MKTHSHEIITESCRLYLRKLTLDDIPNLLKIFADPIAMQYYPNTLNMEETQAWIERVLNNYRLHNAGLWACHLKATDEFVGQCGLHFQKNIDGRDEVEVGYLFVRQFWHQGLATEAAKATMDYAREKLGFRRLISLIRPENLPSRRVAERNGMVPEKEIEFKGYKHIVYVSEIP</sequence>
<dbReference type="Proteomes" id="UP000254720">
    <property type="component" value="Unassembled WGS sequence"/>
</dbReference>
<keyword evidence="3" id="KW-1185">Reference proteome</keyword>
<reference evidence="2 3" key="1">
    <citation type="submission" date="2018-07" db="EMBL/GenBank/DDBJ databases">
        <title>Genomic Encyclopedia of Type Strains, Phase IV (KMG-IV): sequencing the most valuable type-strain genomes for metagenomic binning, comparative biology and taxonomic classification.</title>
        <authorList>
            <person name="Goeker M."/>
        </authorList>
    </citation>
    <scope>NUCLEOTIDE SEQUENCE [LARGE SCALE GENOMIC DNA]</scope>
    <source>
        <strain evidence="2 3">DSM 16500</strain>
    </source>
</reference>
<dbReference type="PANTHER" id="PTHR43792:SF1">
    <property type="entry name" value="N-ACETYLTRANSFERASE DOMAIN-CONTAINING PROTEIN"/>
    <property type="match status" value="1"/>
</dbReference>
<gene>
    <name evidence="2" type="ORF">C8D86_12916</name>
</gene>
<dbReference type="PROSITE" id="PS51186">
    <property type="entry name" value="GNAT"/>
    <property type="match status" value="1"/>
</dbReference>
<dbReference type="PANTHER" id="PTHR43792">
    <property type="entry name" value="GNAT FAMILY, PUTATIVE (AFU_ORTHOLOGUE AFUA_3G00765)-RELATED-RELATED"/>
    <property type="match status" value="1"/>
</dbReference>
<dbReference type="RefSeq" id="WP_114835267.1">
    <property type="nucleotide sequence ID" value="NZ_LR699114.1"/>
</dbReference>
<comment type="caution">
    <text evidence="2">The sequence shown here is derived from an EMBL/GenBank/DDBJ whole genome shotgun (WGS) entry which is preliminary data.</text>
</comment>
<evidence type="ECO:0000313" key="2">
    <source>
        <dbReference type="EMBL" id="RDI39060.1"/>
    </source>
</evidence>
<accession>A0A370G777</accession>
<dbReference type="InterPro" id="IPR016181">
    <property type="entry name" value="Acyl_CoA_acyltransferase"/>
</dbReference>
<feature type="domain" description="N-acetyltransferase" evidence="1">
    <location>
        <begin position="15"/>
        <end position="174"/>
    </location>
</feature>
<evidence type="ECO:0000259" key="1">
    <source>
        <dbReference type="PROSITE" id="PS51186"/>
    </source>
</evidence>
<dbReference type="OrthoDB" id="9801656at2"/>
<evidence type="ECO:0000313" key="3">
    <source>
        <dbReference type="Proteomes" id="UP000254720"/>
    </source>
</evidence>
<dbReference type="InterPro" id="IPR051531">
    <property type="entry name" value="N-acetyltransferase"/>
</dbReference>
<keyword evidence="2" id="KW-0808">Transferase</keyword>
<name>A0A370G777_9COXI</name>
<dbReference type="CDD" id="cd04301">
    <property type="entry name" value="NAT_SF"/>
    <property type="match status" value="1"/>
</dbReference>
<proteinExistence type="predicted"/>
<dbReference type="Pfam" id="PF13302">
    <property type="entry name" value="Acetyltransf_3"/>
    <property type="match status" value="1"/>
</dbReference>
<dbReference type="EMBL" id="QQAX01000029">
    <property type="protein sequence ID" value="RDI39060.1"/>
    <property type="molecule type" value="Genomic_DNA"/>
</dbReference>
<dbReference type="GO" id="GO:0016747">
    <property type="term" value="F:acyltransferase activity, transferring groups other than amino-acyl groups"/>
    <property type="evidence" value="ECO:0007669"/>
    <property type="project" value="InterPro"/>
</dbReference>
<dbReference type="InterPro" id="IPR000182">
    <property type="entry name" value="GNAT_dom"/>
</dbReference>
<dbReference type="AlphaFoldDB" id="A0A370G777"/>
<dbReference type="SUPFAM" id="SSF55729">
    <property type="entry name" value="Acyl-CoA N-acyltransferases (Nat)"/>
    <property type="match status" value="1"/>
</dbReference>
<organism evidence="2 3">
    <name type="scientific">Aquicella lusitana</name>
    <dbReference type="NCBI Taxonomy" id="254246"/>
    <lineage>
        <taxon>Bacteria</taxon>
        <taxon>Pseudomonadati</taxon>
        <taxon>Pseudomonadota</taxon>
        <taxon>Gammaproteobacteria</taxon>
        <taxon>Legionellales</taxon>
        <taxon>Coxiellaceae</taxon>
        <taxon>Aquicella</taxon>
    </lineage>
</organism>
<dbReference type="Gene3D" id="3.40.630.30">
    <property type="match status" value="1"/>
</dbReference>
<protein>
    <submittedName>
        <fullName evidence="2">RimJ/RimL family protein N-acetyltransferase</fullName>
    </submittedName>
</protein>